<feature type="non-terminal residue" evidence="1">
    <location>
        <position position="1"/>
    </location>
</feature>
<comment type="caution">
    <text evidence="1">The sequence shown here is derived from an EMBL/GenBank/DDBJ whole genome shotgun (WGS) entry which is preliminary data.</text>
</comment>
<sequence length="208" mass="23383">FGQKGENWRKIGDCPNERDREELVFNMEGRRVTKLRYLLGELFIMTGKGECFDSFPAIAAHVTAYARMYLWSLMQQAGYGNYFYCDTDSLIVNEAGLCKLDALITPSNLGGLKIEQETRSVIIRGLKDYTFGSKSVVKGVRKNAVQVTDGVFRQEQWPSFRGILRSGEPDTYTVGSTLKHLSREYTKGTVNPDGVVVPFVFADVLETP</sequence>
<dbReference type="EMBL" id="BARW01004052">
    <property type="protein sequence ID" value="GAI59603.1"/>
    <property type="molecule type" value="Genomic_DNA"/>
</dbReference>
<dbReference type="SUPFAM" id="SSF56672">
    <property type="entry name" value="DNA/RNA polymerases"/>
    <property type="match status" value="1"/>
</dbReference>
<dbReference type="InterPro" id="IPR043502">
    <property type="entry name" value="DNA/RNA_pol_sf"/>
</dbReference>
<name>X1PUU5_9ZZZZ</name>
<reference evidence="1" key="1">
    <citation type="journal article" date="2014" name="Front. Microbiol.">
        <title>High frequency of phylogenetically diverse reductive dehalogenase-homologous genes in deep subseafloor sedimentary metagenomes.</title>
        <authorList>
            <person name="Kawai M."/>
            <person name="Futagami T."/>
            <person name="Toyoda A."/>
            <person name="Takaki Y."/>
            <person name="Nishi S."/>
            <person name="Hori S."/>
            <person name="Arai W."/>
            <person name="Tsubouchi T."/>
            <person name="Morono Y."/>
            <person name="Uchiyama I."/>
            <person name="Ito T."/>
            <person name="Fujiyama A."/>
            <person name="Inagaki F."/>
            <person name="Takami H."/>
        </authorList>
    </citation>
    <scope>NUCLEOTIDE SEQUENCE</scope>
    <source>
        <strain evidence="1">Expedition CK06-06</strain>
    </source>
</reference>
<protein>
    <submittedName>
        <fullName evidence="1">Uncharacterized protein</fullName>
    </submittedName>
</protein>
<dbReference type="AlphaFoldDB" id="X1PUU5"/>
<accession>X1PUU5</accession>
<evidence type="ECO:0000313" key="1">
    <source>
        <dbReference type="EMBL" id="GAI59603.1"/>
    </source>
</evidence>
<gene>
    <name evidence="1" type="ORF">S12H4_09803</name>
</gene>
<proteinExistence type="predicted"/>
<organism evidence="1">
    <name type="scientific">marine sediment metagenome</name>
    <dbReference type="NCBI Taxonomy" id="412755"/>
    <lineage>
        <taxon>unclassified sequences</taxon>
        <taxon>metagenomes</taxon>
        <taxon>ecological metagenomes</taxon>
    </lineage>
</organism>
<dbReference type="InterPro" id="IPR023211">
    <property type="entry name" value="DNA_pol_palm_dom_sf"/>
</dbReference>
<dbReference type="Gene3D" id="3.90.1600.10">
    <property type="entry name" value="Palm domain of DNA polymerase"/>
    <property type="match status" value="1"/>
</dbReference>